<gene>
    <name evidence="1" type="ORF">LPLAT_LOCUS10038</name>
</gene>
<dbReference type="AlphaFoldDB" id="A0AAV2NVY4"/>
<dbReference type="Proteomes" id="UP001497644">
    <property type="component" value="Chromosome 5"/>
</dbReference>
<dbReference type="EMBL" id="OZ034828">
    <property type="protein sequence ID" value="CAL1684407.1"/>
    <property type="molecule type" value="Genomic_DNA"/>
</dbReference>
<evidence type="ECO:0000313" key="2">
    <source>
        <dbReference type="Proteomes" id="UP001497644"/>
    </source>
</evidence>
<reference evidence="1" key="1">
    <citation type="submission" date="2024-04" db="EMBL/GenBank/DDBJ databases">
        <authorList>
            <consortium name="Molecular Ecology Group"/>
        </authorList>
    </citation>
    <scope>NUCLEOTIDE SEQUENCE</scope>
</reference>
<keyword evidence="2" id="KW-1185">Reference proteome</keyword>
<protein>
    <submittedName>
        <fullName evidence="1">Uncharacterized protein</fullName>
    </submittedName>
</protein>
<organism evidence="1 2">
    <name type="scientific">Lasius platythorax</name>
    <dbReference type="NCBI Taxonomy" id="488582"/>
    <lineage>
        <taxon>Eukaryota</taxon>
        <taxon>Metazoa</taxon>
        <taxon>Ecdysozoa</taxon>
        <taxon>Arthropoda</taxon>
        <taxon>Hexapoda</taxon>
        <taxon>Insecta</taxon>
        <taxon>Pterygota</taxon>
        <taxon>Neoptera</taxon>
        <taxon>Endopterygota</taxon>
        <taxon>Hymenoptera</taxon>
        <taxon>Apocrita</taxon>
        <taxon>Aculeata</taxon>
        <taxon>Formicoidea</taxon>
        <taxon>Formicidae</taxon>
        <taxon>Formicinae</taxon>
        <taxon>Lasius</taxon>
        <taxon>Lasius</taxon>
    </lineage>
</organism>
<sequence length="67" mass="7299">MRIIACMLSFMKSRTPQSPRCTIPSIQSQKRRSTKALLNPCKGVAELGTWSTSFPTALTSQVLAVDG</sequence>
<evidence type="ECO:0000313" key="1">
    <source>
        <dbReference type="EMBL" id="CAL1684407.1"/>
    </source>
</evidence>
<accession>A0AAV2NVY4</accession>
<name>A0AAV2NVY4_9HYME</name>
<proteinExistence type="predicted"/>